<dbReference type="Gene3D" id="1.10.10.60">
    <property type="entry name" value="Homeodomain-like"/>
    <property type="match status" value="1"/>
</dbReference>
<reference evidence="5" key="1">
    <citation type="submission" date="2022-03" db="EMBL/GenBank/DDBJ databases">
        <authorList>
            <person name="Sayadi A."/>
        </authorList>
    </citation>
    <scope>NUCLEOTIDE SEQUENCE</scope>
</reference>
<proteinExistence type="predicted"/>
<dbReference type="GO" id="GO:0003677">
    <property type="term" value="F:DNA binding"/>
    <property type="evidence" value="ECO:0007669"/>
    <property type="project" value="UniProtKB-KW"/>
</dbReference>
<evidence type="ECO:0000313" key="6">
    <source>
        <dbReference type="Proteomes" id="UP001152888"/>
    </source>
</evidence>
<keyword evidence="3" id="KW-0539">Nucleus</keyword>
<organism evidence="5 6">
    <name type="scientific">Acanthoscelides obtectus</name>
    <name type="common">Bean weevil</name>
    <name type="synonym">Bruchus obtectus</name>
    <dbReference type="NCBI Taxonomy" id="200917"/>
    <lineage>
        <taxon>Eukaryota</taxon>
        <taxon>Metazoa</taxon>
        <taxon>Ecdysozoa</taxon>
        <taxon>Arthropoda</taxon>
        <taxon>Hexapoda</taxon>
        <taxon>Insecta</taxon>
        <taxon>Pterygota</taxon>
        <taxon>Neoptera</taxon>
        <taxon>Endopterygota</taxon>
        <taxon>Coleoptera</taxon>
        <taxon>Polyphaga</taxon>
        <taxon>Cucujiformia</taxon>
        <taxon>Chrysomeloidea</taxon>
        <taxon>Chrysomelidae</taxon>
        <taxon>Bruchinae</taxon>
        <taxon>Bruchini</taxon>
        <taxon>Acanthoscelides</taxon>
    </lineage>
</organism>
<dbReference type="EMBL" id="CAKOFQ010009299">
    <property type="protein sequence ID" value="CAH2017473.1"/>
    <property type="molecule type" value="Genomic_DNA"/>
</dbReference>
<feature type="domain" description="HTH CENPB-type" evidence="4">
    <location>
        <begin position="58"/>
        <end position="133"/>
    </location>
</feature>
<dbReference type="SUPFAM" id="SSF46689">
    <property type="entry name" value="Homeodomain-like"/>
    <property type="match status" value="1"/>
</dbReference>
<evidence type="ECO:0000259" key="4">
    <source>
        <dbReference type="PROSITE" id="PS51253"/>
    </source>
</evidence>
<accession>A0A9P0QCY0</accession>
<dbReference type="Pfam" id="PF03221">
    <property type="entry name" value="HTH_Tnp_Tc5"/>
    <property type="match status" value="1"/>
</dbReference>
<gene>
    <name evidence="5" type="ORF">ACAOBT_LOCUS36040</name>
</gene>
<dbReference type="InterPro" id="IPR006600">
    <property type="entry name" value="HTH_CenpB_DNA-bd_dom"/>
</dbReference>
<dbReference type="OrthoDB" id="6751838at2759"/>
<sequence>MVITKKKPYQRFRYTEETLQEVLQLITNLITISEASRRYSIPKSTLSNKLTGKVPQKRKMGPDTVLSSEEENNLEKWILSKALLGFPMHSDEVKDSVQKLLKETERDNPFTDDRPGKKWLQLFLQRHPTITQRNTEIISKARASVAEQSIGLLSSKTT</sequence>
<comment type="caution">
    <text evidence="5">The sequence shown here is derived from an EMBL/GenBank/DDBJ whole genome shotgun (WGS) entry which is preliminary data.</text>
</comment>
<evidence type="ECO:0000313" key="5">
    <source>
        <dbReference type="EMBL" id="CAH2017473.1"/>
    </source>
</evidence>
<dbReference type="GO" id="GO:0005634">
    <property type="term" value="C:nucleus"/>
    <property type="evidence" value="ECO:0007669"/>
    <property type="project" value="UniProtKB-SubCell"/>
</dbReference>
<dbReference type="PROSITE" id="PS51253">
    <property type="entry name" value="HTH_CENPB"/>
    <property type="match status" value="1"/>
</dbReference>
<dbReference type="AlphaFoldDB" id="A0A9P0QCY0"/>
<dbReference type="Pfam" id="PF05225">
    <property type="entry name" value="HTH_psq"/>
    <property type="match status" value="1"/>
</dbReference>
<comment type="subcellular location">
    <subcellularLocation>
        <location evidence="1">Nucleus</location>
    </subcellularLocation>
</comment>
<keyword evidence="2" id="KW-0238">DNA-binding</keyword>
<protein>
    <recommendedName>
        <fullName evidence="4">HTH CENPB-type domain-containing protein</fullName>
    </recommendedName>
</protein>
<evidence type="ECO:0000256" key="1">
    <source>
        <dbReference type="ARBA" id="ARBA00004123"/>
    </source>
</evidence>
<evidence type="ECO:0000256" key="3">
    <source>
        <dbReference type="ARBA" id="ARBA00023242"/>
    </source>
</evidence>
<dbReference type="InterPro" id="IPR009057">
    <property type="entry name" value="Homeodomain-like_sf"/>
</dbReference>
<name>A0A9P0QCY0_ACAOB</name>
<dbReference type="Proteomes" id="UP001152888">
    <property type="component" value="Unassembled WGS sequence"/>
</dbReference>
<evidence type="ECO:0000256" key="2">
    <source>
        <dbReference type="ARBA" id="ARBA00023125"/>
    </source>
</evidence>
<keyword evidence="6" id="KW-1185">Reference proteome</keyword>
<dbReference type="InterPro" id="IPR007889">
    <property type="entry name" value="HTH_Psq"/>
</dbReference>